<keyword evidence="4" id="KW-1185">Reference proteome</keyword>
<sequence length="250" mass="27442">MNQNNKQAIPVALVTGSARRIGAAIVQILHKSGYKVVIHCHHSHTQADKLAQLLNDLRADSALVIRQDLNQPDVGERLIHDVINRTGRLDLLVNNASLFRRTELHQWDARDHQELFAVNVLAPLALSMAAFPFLSQQRGCIVNITDIHAVKPLKGYASYCQTKAALAMQTRALARELAPTVRVNAVAPGAILWPEHENALNQDIREHIIAGTPLKSHGQPDYIAQAVLALIDNPFITGQILNVDGGRSVC</sequence>
<gene>
    <name evidence="3" type="ORF">Lspi_0038</name>
</gene>
<name>A0A0W0ZBM4_LEGSP</name>
<dbReference type="RefSeq" id="WP_058481981.1">
    <property type="nucleotide sequence ID" value="NZ_CAAAII010000002.1"/>
</dbReference>
<dbReference type="PANTHER" id="PTHR43639">
    <property type="entry name" value="OXIDOREDUCTASE, SHORT-CHAIN DEHYDROGENASE/REDUCTASE FAMILY (AFU_ORTHOLOGUE AFUA_5G02870)"/>
    <property type="match status" value="1"/>
</dbReference>
<organism evidence="3 4">
    <name type="scientific">Legionella spiritensis</name>
    <dbReference type="NCBI Taxonomy" id="452"/>
    <lineage>
        <taxon>Bacteria</taxon>
        <taxon>Pseudomonadati</taxon>
        <taxon>Pseudomonadota</taxon>
        <taxon>Gammaproteobacteria</taxon>
        <taxon>Legionellales</taxon>
        <taxon>Legionellaceae</taxon>
        <taxon>Legionella</taxon>
    </lineage>
</organism>
<dbReference type="Gene3D" id="3.40.50.720">
    <property type="entry name" value="NAD(P)-binding Rossmann-like Domain"/>
    <property type="match status" value="1"/>
</dbReference>
<dbReference type="InterPro" id="IPR036291">
    <property type="entry name" value="NAD(P)-bd_dom_sf"/>
</dbReference>
<accession>A0A0W0ZBM4</accession>
<dbReference type="PRINTS" id="PR00081">
    <property type="entry name" value="GDHRDH"/>
</dbReference>
<comment type="similarity">
    <text evidence="1">Belongs to the short-chain dehydrogenases/reductases (SDR) family.</text>
</comment>
<dbReference type="GO" id="GO:0016491">
    <property type="term" value="F:oxidoreductase activity"/>
    <property type="evidence" value="ECO:0007669"/>
    <property type="project" value="UniProtKB-KW"/>
</dbReference>
<dbReference type="AlphaFoldDB" id="A0A0W0ZBM4"/>
<dbReference type="EMBL" id="LNYX01000001">
    <property type="protein sequence ID" value="KTD66275.1"/>
    <property type="molecule type" value="Genomic_DNA"/>
</dbReference>
<dbReference type="PRINTS" id="PR00080">
    <property type="entry name" value="SDRFAMILY"/>
</dbReference>
<dbReference type="OrthoDB" id="9793499at2"/>
<dbReference type="SUPFAM" id="SSF51735">
    <property type="entry name" value="NAD(P)-binding Rossmann-fold domains"/>
    <property type="match status" value="1"/>
</dbReference>
<evidence type="ECO:0000256" key="2">
    <source>
        <dbReference type="ARBA" id="ARBA00023002"/>
    </source>
</evidence>
<dbReference type="InterPro" id="IPR002347">
    <property type="entry name" value="SDR_fam"/>
</dbReference>
<dbReference type="STRING" id="452.Lspi_0038"/>
<reference evidence="3 4" key="1">
    <citation type="submission" date="2015-11" db="EMBL/GenBank/DDBJ databases">
        <title>Genomic analysis of 38 Legionella species identifies large and diverse effector repertoires.</title>
        <authorList>
            <person name="Burstein D."/>
            <person name="Amaro F."/>
            <person name="Zusman T."/>
            <person name="Lifshitz Z."/>
            <person name="Cohen O."/>
            <person name="Gilbert J.A."/>
            <person name="Pupko T."/>
            <person name="Shuman H.A."/>
            <person name="Segal G."/>
        </authorList>
    </citation>
    <scope>NUCLEOTIDE SEQUENCE [LARGE SCALE GENOMIC DNA]</scope>
    <source>
        <strain evidence="3 4">Mt.St.Helens-9</strain>
    </source>
</reference>
<dbReference type="Pfam" id="PF13561">
    <property type="entry name" value="adh_short_C2"/>
    <property type="match status" value="1"/>
</dbReference>
<dbReference type="NCBIfam" id="NF006598">
    <property type="entry name" value="PRK09135.1"/>
    <property type="match status" value="1"/>
</dbReference>
<protein>
    <submittedName>
        <fullName evidence="3">Pteridine reductase</fullName>
    </submittedName>
</protein>
<dbReference type="Proteomes" id="UP000054877">
    <property type="component" value="Unassembled WGS sequence"/>
</dbReference>
<dbReference type="PANTHER" id="PTHR43639:SF1">
    <property type="entry name" value="SHORT-CHAIN DEHYDROGENASE_REDUCTASE FAMILY PROTEIN"/>
    <property type="match status" value="1"/>
</dbReference>
<dbReference type="PATRIC" id="fig|452.5.peg.43"/>
<proteinExistence type="inferred from homology"/>
<evidence type="ECO:0000313" key="3">
    <source>
        <dbReference type="EMBL" id="KTD66275.1"/>
    </source>
</evidence>
<keyword evidence="2" id="KW-0560">Oxidoreductase</keyword>
<evidence type="ECO:0000313" key="4">
    <source>
        <dbReference type="Proteomes" id="UP000054877"/>
    </source>
</evidence>
<comment type="caution">
    <text evidence="3">The sequence shown here is derived from an EMBL/GenBank/DDBJ whole genome shotgun (WGS) entry which is preliminary data.</text>
</comment>
<evidence type="ECO:0000256" key="1">
    <source>
        <dbReference type="ARBA" id="ARBA00006484"/>
    </source>
</evidence>